<keyword evidence="2" id="KW-0274">FAD</keyword>
<dbReference type="Pfam" id="PF07992">
    <property type="entry name" value="Pyr_redox_2"/>
    <property type="match status" value="1"/>
</dbReference>
<organism evidence="6 7">
    <name type="scientific">Lepidopterella palustris CBS 459.81</name>
    <dbReference type="NCBI Taxonomy" id="1314670"/>
    <lineage>
        <taxon>Eukaryota</taxon>
        <taxon>Fungi</taxon>
        <taxon>Dikarya</taxon>
        <taxon>Ascomycota</taxon>
        <taxon>Pezizomycotina</taxon>
        <taxon>Dothideomycetes</taxon>
        <taxon>Pleosporomycetidae</taxon>
        <taxon>Mytilinidiales</taxon>
        <taxon>Argynnaceae</taxon>
        <taxon>Lepidopterella</taxon>
    </lineage>
</organism>
<dbReference type="Pfam" id="PF19834">
    <property type="entry name" value="DUF6314"/>
    <property type="match status" value="1"/>
</dbReference>
<gene>
    <name evidence="6" type="ORF">K432DRAFT_300611</name>
</gene>
<feature type="domain" description="DUF6314" evidence="5">
    <location>
        <begin position="630"/>
        <end position="790"/>
    </location>
</feature>
<protein>
    <submittedName>
        <fullName evidence="6">Nucleotide-binding domain-containing protein</fullName>
    </submittedName>
</protein>
<name>A0A8E2E829_9PEZI</name>
<evidence type="ECO:0000256" key="2">
    <source>
        <dbReference type="ARBA" id="ARBA00022827"/>
    </source>
</evidence>
<dbReference type="InterPro" id="IPR036188">
    <property type="entry name" value="FAD/NAD-bd_sf"/>
</dbReference>
<evidence type="ECO:0000313" key="7">
    <source>
        <dbReference type="Proteomes" id="UP000250266"/>
    </source>
</evidence>
<sequence>MKSVVIVGAGPAGLVAAKTLLHSTPGKFNVTILEQQDRVGGMWALRKGDTRGKFSPEMLTNLSRFTVAFSDLSWSCVDIRDDPGIANGKEDHHIPMFPKAWQVGRYLETYAKKYIPREIIHLDSRVTKAERIVRDGASKWNVEWMESPYLESQILNKFSKSNSVLPRPGNSTHSSCFDYLIVGSGFFSSPRPLALDPLEDSVIPPSFPPKLQHSSEFRTLADLLPHESDLKGSIVVIGGSISGSEAAANVAFQLSNAKYAPLPQQNNNNCKVYHVFTRPFYCLPRYLPQNPYSPETQNYNLAPTFLPLDFCMYNLSRRAEGPIYPSHGRMPPDRAAKSHRFIREMLGGDQRDLGRPEMVYSQQQQGLPAYTGIVDMYAEFVRSGAIVPVRGRVSQLRASTEFDLGTNSNKGMVKAISEPPWDVNGQDTKVINDVIGVVYATGFTPQPSISWLSQEVREALECADNSPRLPVLFQRHSIFNDHVPNIAFIGFYEGPFWGVMEMQARLVANKWALLDDQNNLNSLASPGEESEKELAEMRALRDAMTQHAEDVPQFWMNDYVGLMEGCAKELGLRRDDSGWDGRNGPCIAARYTATGCDVTEANSVVSDARELVEAAVSQGRFVAVATFRAMQGKWVLRRRLDSRLPGFPSGTFTGSANFHPRSATDPTYATEYLYIEEGTLKTDTGLTLQANRRYVYRYNETTDKISSWFVKDDGRTVDYFFNEVQFQMPTPDTKAQGKGWVANGAHLCEADMYESFYEFRFRGASLDCFCITYEVKGPKKDYTSETWYER</sequence>
<dbReference type="Proteomes" id="UP000250266">
    <property type="component" value="Unassembled WGS sequence"/>
</dbReference>
<dbReference type="SUPFAM" id="SSF51905">
    <property type="entry name" value="FAD/NAD(P)-binding domain"/>
    <property type="match status" value="1"/>
</dbReference>
<dbReference type="AlphaFoldDB" id="A0A8E2E829"/>
<evidence type="ECO:0000259" key="4">
    <source>
        <dbReference type="Pfam" id="PF07992"/>
    </source>
</evidence>
<dbReference type="InterPro" id="IPR050346">
    <property type="entry name" value="FMO-like"/>
</dbReference>
<dbReference type="PRINTS" id="PR00368">
    <property type="entry name" value="FADPNR"/>
</dbReference>
<keyword evidence="3" id="KW-0560">Oxidoreductase</keyword>
<feature type="domain" description="FAD/NAD(P)-binding" evidence="4">
    <location>
        <begin position="3"/>
        <end position="250"/>
    </location>
</feature>
<reference evidence="6 7" key="1">
    <citation type="journal article" date="2016" name="Nat. Commun.">
        <title>Ectomycorrhizal ecology is imprinted in the genome of the dominant symbiotic fungus Cenococcum geophilum.</title>
        <authorList>
            <consortium name="DOE Joint Genome Institute"/>
            <person name="Peter M."/>
            <person name="Kohler A."/>
            <person name="Ohm R.A."/>
            <person name="Kuo A."/>
            <person name="Krutzmann J."/>
            <person name="Morin E."/>
            <person name="Arend M."/>
            <person name="Barry K.W."/>
            <person name="Binder M."/>
            <person name="Choi C."/>
            <person name="Clum A."/>
            <person name="Copeland A."/>
            <person name="Grisel N."/>
            <person name="Haridas S."/>
            <person name="Kipfer T."/>
            <person name="LaButti K."/>
            <person name="Lindquist E."/>
            <person name="Lipzen A."/>
            <person name="Maire R."/>
            <person name="Meier B."/>
            <person name="Mihaltcheva S."/>
            <person name="Molinier V."/>
            <person name="Murat C."/>
            <person name="Poggeler S."/>
            <person name="Quandt C.A."/>
            <person name="Sperisen C."/>
            <person name="Tritt A."/>
            <person name="Tisserant E."/>
            <person name="Crous P.W."/>
            <person name="Henrissat B."/>
            <person name="Nehls U."/>
            <person name="Egli S."/>
            <person name="Spatafora J.W."/>
            <person name="Grigoriev I.V."/>
            <person name="Martin F.M."/>
        </authorList>
    </citation>
    <scope>NUCLEOTIDE SEQUENCE [LARGE SCALE GENOMIC DNA]</scope>
    <source>
        <strain evidence="6 7">CBS 459.81</strain>
    </source>
</reference>
<dbReference type="InterPro" id="IPR045632">
    <property type="entry name" value="DUF6314"/>
</dbReference>
<keyword evidence="7" id="KW-1185">Reference proteome</keyword>
<evidence type="ECO:0000256" key="1">
    <source>
        <dbReference type="ARBA" id="ARBA00022630"/>
    </source>
</evidence>
<proteinExistence type="predicted"/>
<dbReference type="OrthoDB" id="66881at2759"/>
<dbReference type="GO" id="GO:0016491">
    <property type="term" value="F:oxidoreductase activity"/>
    <property type="evidence" value="ECO:0007669"/>
    <property type="project" value="UniProtKB-KW"/>
</dbReference>
<dbReference type="Gene3D" id="3.50.50.60">
    <property type="entry name" value="FAD/NAD(P)-binding domain"/>
    <property type="match status" value="1"/>
</dbReference>
<evidence type="ECO:0000256" key="3">
    <source>
        <dbReference type="ARBA" id="ARBA00023002"/>
    </source>
</evidence>
<evidence type="ECO:0000313" key="6">
    <source>
        <dbReference type="EMBL" id="OCK79087.1"/>
    </source>
</evidence>
<dbReference type="InterPro" id="IPR023753">
    <property type="entry name" value="FAD/NAD-binding_dom"/>
</dbReference>
<keyword evidence="1" id="KW-0285">Flavoprotein</keyword>
<evidence type="ECO:0000259" key="5">
    <source>
        <dbReference type="Pfam" id="PF19834"/>
    </source>
</evidence>
<accession>A0A8E2E829</accession>
<dbReference type="EMBL" id="KV745024">
    <property type="protein sequence ID" value="OCK79087.1"/>
    <property type="molecule type" value="Genomic_DNA"/>
</dbReference>
<dbReference type="PANTHER" id="PTHR23023">
    <property type="entry name" value="DIMETHYLANILINE MONOOXYGENASE"/>
    <property type="match status" value="1"/>
</dbReference>